<feature type="compositionally biased region" description="Polar residues" evidence="1">
    <location>
        <begin position="409"/>
        <end position="435"/>
    </location>
</feature>
<evidence type="ECO:0000256" key="1">
    <source>
        <dbReference type="SAM" id="MobiDB-lite"/>
    </source>
</evidence>
<feature type="compositionally biased region" description="Acidic residues" evidence="1">
    <location>
        <begin position="357"/>
        <end position="371"/>
    </location>
</feature>
<organism evidence="3 4">
    <name type="scientific">Echria macrotheca</name>
    <dbReference type="NCBI Taxonomy" id="438768"/>
    <lineage>
        <taxon>Eukaryota</taxon>
        <taxon>Fungi</taxon>
        <taxon>Dikarya</taxon>
        <taxon>Ascomycota</taxon>
        <taxon>Pezizomycotina</taxon>
        <taxon>Sordariomycetes</taxon>
        <taxon>Sordariomycetidae</taxon>
        <taxon>Sordariales</taxon>
        <taxon>Schizotheciaceae</taxon>
        <taxon>Echria</taxon>
    </lineage>
</organism>
<evidence type="ECO:0000313" key="3">
    <source>
        <dbReference type="EMBL" id="KAK1749400.1"/>
    </source>
</evidence>
<keyword evidence="4" id="KW-1185">Reference proteome</keyword>
<dbReference type="EMBL" id="MU839859">
    <property type="protein sequence ID" value="KAK1749400.1"/>
    <property type="molecule type" value="Genomic_DNA"/>
</dbReference>
<protein>
    <recommendedName>
        <fullName evidence="2">HNH nuclease domain-containing protein</fullName>
    </recommendedName>
</protein>
<feature type="region of interest" description="Disordered" evidence="1">
    <location>
        <begin position="333"/>
        <end position="469"/>
    </location>
</feature>
<evidence type="ECO:0000313" key="4">
    <source>
        <dbReference type="Proteomes" id="UP001239445"/>
    </source>
</evidence>
<dbReference type="Pfam" id="PF13391">
    <property type="entry name" value="HNH_2"/>
    <property type="match status" value="1"/>
</dbReference>
<dbReference type="InterPro" id="IPR003615">
    <property type="entry name" value="HNH_nuc"/>
</dbReference>
<dbReference type="AlphaFoldDB" id="A0AAJ0F5P6"/>
<feature type="region of interest" description="Disordered" evidence="1">
    <location>
        <begin position="1"/>
        <end position="21"/>
    </location>
</feature>
<feature type="compositionally biased region" description="Low complexity" evidence="1">
    <location>
        <begin position="1"/>
        <end position="13"/>
    </location>
</feature>
<proteinExistence type="predicted"/>
<comment type="caution">
    <text evidence="3">The sequence shown here is derived from an EMBL/GenBank/DDBJ whole genome shotgun (WGS) entry which is preliminary data.</text>
</comment>
<evidence type="ECO:0000259" key="2">
    <source>
        <dbReference type="Pfam" id="PF13391"/>
    </source>
</evidence>
<reference evidence="3" key="1">
    <citation type="submission" date="2023-06" db="EMBL/GenBank/DDBJ databases">
        <title>Genome-scale phylogeny and comparative genomics of the fungal order Sordariales.</title>
        <authorList>
            <consortium name="Lawrence Berkeley National Laboratory"/>
            <person name="Hensen N."/>
            <person name="Bonometti L."/>
            <person name="Westerberg I."/>
            <person name="Brannstrom I.O."/>
            <person name="Guillou S."/>
            <person name="Cros-Aarteil S."/>
            <person name="Calhoun S."/>
            <person name="Haridas S."/>
            <person name="Kuo A."/>
            <person name="Mondo S."/>
            <person name="Pangilinan J."/>
            <person name="Riley R."/>
            <person name="Labutti K."/>
            <person name="Andreopoulos B."/>
            <person name="Lipzen A."/>
            <person name="Chen C."/>
            <person name="Yanf M."/>
            <person name="Daum C."/>
            <person name="Ng V."/>
            <person name="Clum A."/>
            <person name="Steindorff A."/>
            <person name="Ohm R."/>
            <person name="Martin F."/>
            <person name="Silar P."/>
            <person name="Natvig D."/>
            <person name="Lalanne C."/>
            <person name="Gautier V."/>
            <person name="Ament-Velasquez S.L."/>
            <person name="Kruys A."/>
            <person name="Hutchinson M.I."/>
            <person name="Powell A.J."/>
            <person name="Barry K."/>
            <person name="Miller A.N."/>
            <person name="Grigoriev I.V."/>
            <person name="Debuchy R."/>
            <person name="Gladieux P."/>
            <person name="Thoren M.H."/>
            <person name="Johannesson H."/>
        </authorList>
    </citation>
    <scope>NUCLEOTIDE SEQUENCE</scope>
    <source>
        <strain evidence="3">PSN4</strain>
    </source>
</reference>
<name>A0AAJ0F5P6_9PEZI</name>
<gene>
    <name evidence="3" type="ORF">QBC47DRAFT_355061</name>
</gene>
<feature type="domain" description="HNH nuclease" evidence="2">
    <location>
        <begin position="172"/>
        <end position="237"/>
    </location>
</feature>
<accession>A0AAJ0F5P6</accession>
<sequence>MATAALPAFTPPAVEHGSSTAPRDVRFRHPAYPSSAPDLLVLMAADGDGGLDFDLALTSCCIITATDWDSGYLAQKHTSTDDDFYQIIRPPDGILRGREFFFCVRGQDPFSYKYPVLPSFQHWRFPHGDYDEDGTPRGNLPPPWKSLQLPEFVTPRPVLKGSAAAMDRDVTCRISGYMDAVDNAHLVPQSERLWFVSNRMERYCRRPLEISAINDDKNLLLLRKDLHSLFDARRFTLVPRRFGACPPESAELVTHVLLPSGSPELVGLYHNRLPQQIRGISVELLFARFAWSLFTDEHIPFLGSGLEYVVRIWDEAKGEARNRTIRGPDARRLAQIFDSSRSQSRSVSPKKRSLSTQDDDEDVPEGDDWPDNGDSSHLGQDDDAQNSPPRGRPRKRRCDSFGREDQDVPSLSSSFISVAGSSPSSRPDGQVSQPLTPARTDNIAPVKSGGKGGGDGRTGKRMHVEEELT</sequence>
<dbReference type="Proteomes" id="UP001239445">
    <property type="component" value="Unassembled WGS sequence"/>
</dbReference>